<reference evidence="3 4" key="1">
    <citation type="journal article" date="2020" name="bioRxiv">
        <title>Sequence and annotation of 42 cannabis genomes reveals extensive copy number variation in cannabinoid synthesis and pathogen resistance genes.</title>
        <authorList>
            <person name="Mckernan K.J."/>
            <person name="Helbert Y."/>
            <person name="Kane L.T."/>
            <person name="Ebling H."/>
            <person name="Zhang L."/>
            <person name="Liu B."/>
            <person name="Eaton Z."/>
            <person name="Mclaughlin S."/>
            <person name="Kingan S."/>
            <person name="Baybayan P."/>
            <person name="Concepcion G."/>
            <person name="Jordan M."/>
            <person name="Riva A."/>
            <person name="Barbazuk W."/>
            <person name="Harkins T."/>
        </authorList>
    </citation>
    <scope>NUCLEOTIDE SEQUENCE [LARGE SCALE GENOMIC DNA]</scope>
    <source>
        <strain evidence="4">cv. Jamaican Lion 4</strain>
        <tissue evidence="3">Leaf</tissue>
    </source>
</reference>
<evidence type="ECO:0000259" key="2">
    <source>
        <dbReference type="PROSITE" id="PS50158"/>
    </source>
</evidence>
<comment type="caution">
    <text evidence="3">The sequence shown here is derived from an EMBL/GenBank/DDBJ whole genome shotgun (WGS) entry which is preliminary data.</text>
</comment>
<gene>
    <name evidence="3" type="ORF">F8388_019065</name>
</gene>
<dbReference type="EMBL" id="JAATIP010000135">
    <property type="protein sequence ID" value="KAF4368348.1"/>
    <property type="molecule type" value="Genomic_DNA"/>
</dbReference>
<dbReference type="GO" id="GO:0003676">
    <property type="term" value="F:nucleic acid binding"/>
    <property type="evidence" value="ECO:0007669"/>
    <property type="project" value="InterPro"/>
</dbReference>
<proteinExistence type="predicted"/>
<keyword evidence="1" id="KW-0863">Zinc-finger</keyword>
<protein>
    <recommendedName>
        <fullName evidence="2">CCHC-type domain-containing protein</fullName>
    </recommendedName>
</protein>
<keyword evidence="1" id="KW-0479">Metal-binding</keyword>
<keyword evidence="1" id="KW-0862">Zinc</keyword>
<evidence type="ECO:0000256" key="1">
    <source>
        <dbReference type="PROSITE-ProRule" id="PRU00047"/>
    </source>
</evidence>
<feature type="domain" description="CCHC-type" evidence="2">
    <location>
        <begin position="305"/>
        <end position="321"/>
    </location>
</feature>
<organism evidence="3 4">
    <name type="scientific">Cannabis sativa</name>
    <name type="common">Hemp</name>
    <name type="synonym">Marijuana</name>
    <dbReference type="NCBI Taxonomy" id="3483"/>
    <lineage>
        <taxon>Eukaryota</taxon>
        <taxon>Viridiplantae</taxon>
        <taxon>Streptophyta</taxon>
        <taxon>Embryophyta</taxon>
        <taxon>Tracheophyta</taxon>
        <taxon>Spermatophyta</taxon>
        <taxon>Magnoliopsida</taxon>
        <taxon>eudicotyledons</taxon>
        <taxon>Gunneridae</taxon>
        <taxon>Pentapetalae</taxon>
        <taxon>rosids</taxon>
        <taxon>fabids</taxon>
        <taxon>Rosales</taxon>
        <taxon>Cannabaceae</taxon>
        <taxon>Cannabis</taxon>
    </lineage>
</organism>
<dbReference type="AlphaFoldDB" id="A0A7J6FCK6"/>
<evidence type="ECO:0000313" key="4">
    <source>
        <dbReference type="Proteomes" id="UP000525078"/>
    </source>
</evidence>
<dbReference type="Proteomes" id="UP000525078">
    <property type="component" value="Unassembled WGS sequence"/>
</dbReference>
<evidence type="ECO:0000313" key="3">
    <source>
        <dbReference type="EMBL" id="KAF4368348.1"/>
    </source>
</evidence>
<name>A0A7J6FCK6_CANSA</name>
<sequence>MTILSLMGKALFIHNLDFLEKMCKIPIFVLYDGKWDETTKKFVDNKCTGIVIEKNINYTELLKKLYSVLELNPTQSKIVMKIDTSIPVPCSSPYMDLSNDNDIQFFLSLNEKDKNRCPLYVSIVGPEYSKKNPPPSVSSGGSNNRFSRIPLKEKQNIEQEVESKSEVVLGDRCGGNGSSNGNKSFVKDGNVGNGVKRFEDIKVGDLFWDKDTLKKKIYLIGMVGNFKIRIVRSTAKILEVGCLDEQCMWRVYAGRLSITEFFEVRTYDNVHTCDLDAVRGKYTGLSGKRNKKPRILLFDDEDIVRRCGKCGKPGHNRRNCKLLFVITILIILLGKRQSNSDTPLVKILRCWTKISLK</sequence>
<dbReference type="PROSITE" id="PS50158">
    <property type="entry name" value="ZF_CCHC"/>
    <property type="match status" value="1"/>
</dbReference>
<accession>A0A7J6FCK6</accession>
<dbReference type="GO" id="GO:0008270">
    <property type="term" value="F:zinc ion binding"/>
    <property type="evidence" value="ECO:0007669"/>
    <property type="project" value="UniProtKB-KW"/>
</dbReference>
<dbReference type="InterPro" id="IPR001878">
    <property type="entry name" value="Znf_CCHC"/>
</dbReference>